<dbReference type="EMBL" id="BPLR01013458">
    <property type="protein sequence ID" value="GIY61363.1"/>
    <property type="molecule type" value="Genomic_DNA"/>
</dbReference>
<dbReference type="AlphaFoldDB" id="A0AAV4UUE0"/>
<proteinExistence type="predicted"/>
<feature type="non-terminal residue" evidence="1">
    <location>
        <position position="1"/>
    </location>
</feature>
<name>A0AAV4UUE0_CAEEX</name>
<gene>
    <name evidence="1" type="ORF">CEXT_131291</name>
</gene>
<protein>
    <submittedName>
        <fullName evidence="1">Uncharacterized protein</fullName>
    </submittedName>
</protein>
<dbReference type="Proteomes" id="UP001054945">
    <property type="component" value="Unassembled WGS sequence"/>
</dbReference>
<reference evidence="1 2" key="1">
    <citation type="submission" date="2021-06" db="EMBL/GenBank/DDBJ databases">
        <title>Caerostris extrusa draft genome.</title>
        <authorList>
            <person name="Kono N."/>
            <person name="Arakawa K."/>
        </authorList>
    </citation>
    <scope>NUCLEOTIDE SEQUENCE [LARGE SCALE GENOMIC DNA]</scope>
</reference>
<keyword evidence="2" id="KW-1185">Reference proteome</keyword>
<accession>A0AAV4UUE0</accession>
<sequence length="58" mass="6436">IHSRYRKENNPSSTLKLGIFYSLGVDTEVATIPFVCRASSTLIFHNPQDVPSRANPCS</sequence>
<evidence type="ECO:0000313" key="1">
    <source>
        <dbReference type="EMBL" id="GIY61363.1"/>
    </source>
</evidence>
<organism evidence="1 2">
    <name type="scientific">Caerostris extrusa</name>
    <name type="common">Bark spider</name>
    <name type="synonym">Caerostris bankana</name>
    <dbReference type="NCBI Taxonomy" id="172846"/>
    <lineage>
        <taxon>Eukaryota</taxon>
        <taxon>Metazoa</taxon>
        <taxon>Ecdysozoa</taxon>
        <taxon>Arthropoda</taxon>
        <taxon>Chelicerata</taxon>
        <taxon>Arachnida</taxon>
        <taxon>Araneae</taxon>
        <taxon>Araneomorphae</taxon>
        <taxon>Entelegynae</taxon>
        <taxon>Araneoidea</taxon>
        <taxon>Araneidae</taxon>
        <taxon>Caerostris</taxon>
    </lineage>
</organism>
<comment type="caution">
    <text evidence="1">The sequence shown here is derived from an EMBL/GenBank/DDBJ whole genome shotgun (WGS) entry which is preliminary data.</text>
</comment>
<evidence type="ECO:0000313" key="2">
    <source>
        <dbReference type="Proteomes" id="UP001054945"/>
    </source>
</evidence>